<dbReference type="NCBIfam" id="TIGR00229">
    <property type="entry name" value="sensory_box"/>
    <property type="match status" value="1"/>
</dbReference>
<dbReference type="PROSITE" id="PS50113">
    <property type="entry name" value="PAC"/>
    <property type="match status" value="1"/>
</dbReference>
<keyword evidence="11" id="KW-1185">Reference proteome</keyword>
<evidence type="ECO:0000313" key="11">
    <source>
        <dbReference type="Proteomes" id="UP000053372"/>
    </source>
</evidence>
<proteinExistence type="predicted"/>
<evidence type="ECO:0000256" key="4">
    <source>
        <dbReference type="ARBA" id="ARBA00022679"/>
    </source>
</evidence>
<dbReference type="SMART" id="SM00065">
    <property type="entry name" value="GAF"/>
    <property type="match status" value="2"/>
</dbReference>
<dbReference type="Gene3D" id="3.30.450.20">
    <property type="entry name" value="PAS domain"/>
    <property type="match status" value="1"/>
</dbReference>
<organism evidence="9 11">
    <name type="scientific">Mastigocoleus testarum BC008</name>
    <dbReference type="NCBI Taxonomy" id="371196"/>
    <lineage>
        <taxon>Bacteria</taxon>
        <taxon>Bacillati</taxon>
        <taxon>Cyanobacteriota</taxon>
        <taxon>Cyanophyceae</taxon>
        <taxon>Nostocales</taxon>
        <taxon>Hapalosiphonaceae</taxon>
        <taxon>Mastigocoleus</taxon>
    </lineage>
</organism>
<evidence type="ECO:0000313" key="10">
    <source>
        <dbReference type="EMBL" id="KST69628.1"/>
    </source>
</evidence>
<keyword evidence="5" id="KW-0418">Kinase</keyword>
<comment type="catalytic activity">
    <reaction evidence="1">
        <text>ATP + protein L-histidine = ADP + protein N-phospho-L-histidine.</text>
        <dbReference type="EC" id="2.7.13.3"/>
    </reaction>
</comment>
<gene>
    <name evidence="10" type="ORF">BC008_04810</name>
    <name evidence="9" type="ORF">BC008_20605</name>
</gene>
<dbReference type="AlphaFoldDB" id="A0A0V7ZKX9"/>
<dbReference type="PRINTS" id="PR00344">
    <property type="entry name" value="BCTRLSENSOR"/>
</dbReference>
<keyword evidence="4" id="KW-0808">Transferase</keyword>
<dbReference type="OrthoDB" id="569347at2"/>
<feature type="domain" description="PAC" evidence="8">
    <location>
        <begin position="96"/>
        <end position="146"/>
    </location>
</feature>
<dbReference type="InterPro" id="IPR000014">
    <property type="entry name" value="PAS"/>
</dbReference>
<dbReference type="InterPro" id="IPR029016">
    <property type="entry name" value="GAF-like_dom_sf"/>
</dbReference>
<evidence type="ECO:0000259" key="8">
    <source>
        <dbReference type="PROSITE" id="PS50113"/>
    </source>
</evidence>
<name>A0A0V7ZKX9_9CYAN</name>
<dbReference type="Gene3D" id="1.10.287.130">
    <property type="match status" value="1"/>
</dbReference>
<dbReference type="Pfam" id="PF00512">
    <property type="entry name" value="HisKA"/>
    <property type="match status" value="1"/>
</dbReference>
<evidence type="ECO:0000313" key="9">
    <source>
        <dbReference type="EMBL" id="KST65197.1"/>
    </source>
</evidence>
<dbReference type="EMBL" id="LMTZ01000017">
    <property type="protein sequence ID" value="KST69628.1"/>
    <property type="molecule type" value="Genomic_DNA"/>
</dbReference>
<dbReference type="Pfam" id="PF13188">
    <property type="entry name" value="PAS_8"/>
    <property type="match status" value="1"/>
</dbReference>
<dbReference type="InterPro" id="IPR003594">
    <property type="entry name" value="HATPase_dom"/>
</dbReference>
<dbReference type="PANTHER" id="PTHR43047">
    <property type="entry name" value="TWO-COMPONENT HISTIDINE PROTEIN KINASE"/>
    <property type="match status" value="1"/>
</dbReference>
<keyword evidence="6" id="KW-0902">Two-component regulatory system</keyword>
<dbReference type="Gene3D" id="3.30.450.40">
    <property type="match status" value="2"/>
</dbReference>
<protein>
    <recommendedName>
        <fullName evidence="2">histidine kinase</fullName>
        <ecNumber evidence="2">2.7.13.3</ecNumber>
    </recommendedName>
</protein>
<reference evidence="9 11" key="1">
    <citation type="journal article" date="2015" name="Genome Announc.">
        <title>Draft Genome of the Euendolithic (true boring) Cyanobacterium Mastigocoleus testarum strain BC008.</title>
        <authorList>
            <person name="Guida B.S."/>
            <person name="Garcia-Pichel F."/>
        </authorList>
    </citation>
    <scope>NUCLEOTIDE SEQUENCE [LARGE SCALE GENOMIC DNA]</scope>
    <source>
        <strain evidence="9 11">BC008</strain>
    </source>
</reference>
<feature type="domain" description="Histidine kinase" evidence="7">
    <location>
        <begin position="501"/>
        <end position="772"/>
    </location>
</feature>
<dbReference type="InterPro" id="IPR036097">
    <property type="entry name" value="HisK_dim/P_sf"/>
</dbReference>
<dbReference type="PROSITE" id="PS50109">
    <property type="entry name" value="HIS_KIN"/>
    <property type="match status" value="1"/>
</dbReference>
<dbReference type="Pfam" id="PF02518">
    <property type="entry name" value="HATPase_c"/>
    <property type="match status" value="1"/>
</dbReference>
<comment type="caution">
    <text evidence="9">The sequence shown here is derived from an EMBL/GenBank/DDBJ whole genome shotgun (WGS) entry which is preliminary data.</text>
</comment>
<dbReference type="SUPFAM" id="SSF47384">
    <property type="entry name" value="Homodimeric domain of signal transducing histidine kinase"/>
    <property type="match status" value="1"/>
</dbReference>
<dbReference type="RefSeq" id="WP_027844951.1">
    <property type="nucleotide sequence ID" value="NZ_LMTZ01000017.1"/>
</dbReference>
<dbReference type="CDD" id="cd00082">
    <property type="entry name" value="HisKA"/>
    <property type="match status" value="1"/>
</dbReference>
<dbReference type="EC" id="2.7.13.3" evidence="2"/>
<accession>A0A0V7ZKX9</accession>
<dbReference type="Proteomes" id="UP000053372">
    <property type="component" value="Unassembled WGS sequence"/>
</dbReference>
<dbReference type="Pfam" id="PF01590">
    <property type="entry name" value="GAF"/>
    <property type="match status" value="2"/>
</dbReference>
<dbReference type="InterPro" id="IPR004358">
    <property type="entry name" value="Sig_transdc_His_kin-like_C"/>
</dbReference>
<evidence type="ECO:0000256" key="6">
    <source>
        <dbReference type="ARBA" id="ARBA00023012"/>
    </source>
</evidence>
<dbReference type="InterPro" id="IPR000700">
    <property type="entry name" value="PAS-assoc_C"/>
</dbReference>
<dbReference type="SMART" id="SM00387">
    <property type="entry name" value="HATPase_c"/>
    <property type="match status" value="1"/>
</dbReference>
<evidence type="ECO:0000259" key="7">
    <source>
        <dbReference type="PROSITE" id="PS50109"/>
    </source>
</evidence>
<dbReference type="GO" id="GO:0005886">
    <property type="term" value="C:plasma membrane"/>
    <property type="evidence" value="ECO:0007669"/>
    <property type="project" value="TreeGrafter"/>
</dbReference>
<dbReference type="PANTHER" id="PTHR43047:SF72">
    <property type="entry name" value="OSMOSENSING HISTIDINE PROTEIN KINASE SLN1"/>
    <property type="match status" value="1"/>
</dbReference>
<dbReference type="SUPFAM" id="SSF55785">
    <property type="entry name" value="PYP-like sensor domain (PAS domain)"/>
    <property type="match status" value="1"/>
</dbReference>
<dbReference type="SUPFAM" id="SSF55781">
    <property type="entry name" value="GAF domain-like"/>
    <property type="match status" value="2"/>
</dbReference>
<evidence type="ECO:0000256" key="5">
    <source>
        <dbReference type="ARBA" id="ARBA00022777"/>
    </source>
</evidence>
<dbReference type="InterPro" id="IPR003018">
    <property type="entry name" value="GAF"/>
</dbReference>
<dbReference type="EMBL" id="LMTZ01000111">
    <property type="protein sequence ID" value="KST65197.1"/>
    <property type="molecule type" value="Genomic_DNA"/>
</dbReference>
<dbReference type="SUPFAM" id="SSF55874">
    <property type="entry name" value="ATPase domain of HSP90 chaperone/DNA topoisomerase II/histidine kinase"/>
    <property type="match status" value="1"/>
</dbReference>
<evidence type="ECO:0000256" key="3">
    <source>
        <dbReference type="ARBA" id="ARBA00022553"/>
    </source>
</evidence>
<dbReference type="InterPro" id="IPR003661">
    <property type="entry name" value="HisK_dim/P_dom"/>
</dbReference>
<dbReference type="InterPro" id="IPR036890">
    <property type="entry name" value="HATPase_C_sf"/>
</dbReference>
<dbReference type="Gene3D" id="3.30.565.10">
    <property type="entry name" value="Histidine kinase-like ATPase, C-terminal domain"/>
    <property type="match status" value="1"/>
</dbReference>
<dbReference type="SMART" id="SM00388">
    <property type="entry name" value="HisKA"/>
    <property type="match status" value="1"/>
</dbReference>
<dbReference type="InterPro" id="IPR005467">
    <property type="entry name" value="His_kinase_dom"/>
</dbReference>
<sequence>MNDEQKNQNNKCAALLKRNIALLKAQQEASIDGILVVDENRQIVSHNRRFCELWQIPEEIVDEGNSPHVLTYAVSQVSEPERFLSKVNYLYEHPNEISQDEIYLKDGRIFDRYSSPVKSETGEYYGRIWNFRDVTGRKQREEALQFIVEGTSTQIGSEFFRSCVRCLAEVLQARYALIAEFSPDSKDKVRTLAVWGGEDFAENFEYDIPGTPCERVLNGETLRYPHSVQTYCPDVPVLQALNAESYIATPVFDQQGKIIGHIGVVDIKPLSENNNTEELILKIFAARAGAELERKNVETALAKQVERYALLNEITQKIRNNLDSLQIFQTTVNQVGKIFNVSRCHIHTYINSPEPKVPLVAEYRLDDYSSMLGIEIPIDGNPHVQKVLVQDTAVYTDDVYQEPLLQPVEDICRQLQLKSLLVVRTSYQGKANGVIVLHQCDHIRHWTGEEIKFLEAVAAQVGIALGQAELLEQEKQQLSLLQAAKNKAEAANLAKSRFLANMSHELRTPLNAILGFSELMGQDPTLNTQQKEALAIVNRSGKRLLKSVEEVLEISKIETQETVLQPIPFDFHQLLKDLWESFQAKAKVKHLSLQFDLASNLPQHIIADETKLRQVLIHLLDNAIKFTHSGIVKLKVSCQFMTSTSPSQSPASKQLTANSCQLPINGARLTSEIFPISSGNSTLKSTLYSSFPHFPHYLHFEISDTGLGIAREEMNKLFQPFVQTSCGLKAGGGAGMGLAISKQFVQLMGGDLEVSSTLNSGSIFCFFIEFDSLDNTPNNQSTDRTNSQLSKVYKSQSLTNNSLKIMPPEWIAALYQAGIEADADLISRLIRQIPQEYVALAKELTNLLQNYDFDAILELSGGHENV</sequence>
<keyword evidence="3" id="KW-0597">Phosphoprotein</keyword>
<dbReference type="GO" id="GO:0000155">
    <property type="term" value="F:phosphorelay sensor kinase activity"/>
    <property type="evidence" value="ECO:0007669"/>
    <property type="project" value="InterPro"/>
</dbReference>
<evidence type="ECO:0000256" key="1">
    <source>
        <dbReference type="ARBA" id="ARBA00000085"/>
    </source>
</evidence>
<dbReference type="GO" id="GO:0009927">
    <property type="term" value="F:histidine phosphotransfer kinase activity"/>
    <property type="evidence" value="ECO:0007669"/>
    <property type="project" value="TreeGrafter"/>
</dbReference>
<dbReference type="InterPro" id="IPR035965">
    <property type="entry name" value="PAS-like_dom_sf"/>
</dbReference>
<evidence type="ECO:0000256" key="2">
    <source>
        <dbReference type="ARBA" id="ARBA00012438"/>
    </source>
</evidence>